<dbReference type="InterPro" id="IPR016193">
    <property type="entry name" value="Cytidine_deaminase-like"/>
</dbReference>
<keyword evidence="2" id="KW-0862">Zinc</keyword>
<proteinExistence type="predicted"/>
<dbReference type="PANTHER" id="PTHR11079:SF161">
    <property type="entry name" value="CMP_DCMP-TYPE DEAMINASE DOMAIN-CONTAINING PROTEIN"/>
    <property type="match status" value="1"/>
</dbReference>
<dbReference type="PROSITE" id="PS51747">
    <property type="entry name" value="CYT_DCMP_DEAMINASES_2"/>
    <property type="match status" value="1"/>
</dbReference>
<dbReference type="InterPro" id="IPR016192">
    <property type="entry name" value="APOBEC/CMP_deaminase_Zn-bd"/>
</dbReference>
<dbReference type="Gene3D" id="3.40.140.10">
    <property type="entry name" value="Cytidine Deaminase, domain 2"/>
    <property type="match status" value="1"/>
</dbReference>
<dbReference type="Pfam" id="PF00383">
    <property type="entry name" value="dCMP_cyt_deam_1"/>
    <property type="match status" value="1"/>
</dbReference>
<dbReference type="SUPFAM" id="SSF53927">
    <property type="entry name" value="Cytidine deaminase-like"/>
    <property type="match status" value="1"/>
</dbReference>
<protein>
    <submittedName>
        <fullName evidence="4">Nucleoside deaminase</fullName>
    </submittedName>
</protein>
<dbReference type="EMBL" id="JADFFM010000002">
    <property type="protein sequence ID" value="MBE9667865.1"/>
    <property type="molecule type" value="Genomic_DNA"/>
</dbReference>
<comment type="caution">
    <text evidence="4">The sequence shown here is derived from an EMBL/GenBank/DDBJ whole genome shotgun (WGS) entry which is preliminary data.</text>
</comment>
<dbReference type="PROSITE" id="PS00903">
    <property type="entry name" value="CYT_DCMP_DEAMINASES_1"/>
    <property type="match status" value="1"/>
</dbReference>
<evidence type="ECO:0000313" key="4">
    <source>
        <dbReference type="EMBL" id="MBE9667865.1"/>
    </source>
</evidence>
<evidence type="ECO:0000256" key="2">
    <source>
        <dbReference type="ARBA" id="ARBA00022833"/>
    </source>
</evidence>
<organism evidence="4 5">
    <name type="scientific">Mucilaginibacter boryungensis</name>
    <dbReference type="NCBI Taxonomy" id="768480"/>
    <lineage>
        <taxon>Bacteria</taxon>
        <taxon>Pseudomonadati</taxon>
        <taxon>Bacteroidota</taxon>
        <taxon>Sphingobacteriia</taxon>
        <taxon>Sphingobacteriales</taxon>
        <taxon>Sphingobacteriaceae</taxon>
        <taxon>Mucilaginibacter</taxon>
    </lineage>
</organism>
<evidence type="ECO:0000313" key="5">
    <source>
        <dbReference type="Proteomes" id="UP000632774"/>
    </source>
</evidence>
<keyword evidence="1" id="KW-0479">Metal-binding</keyword>
<dbReference type="CDD" id="cd01285">
    <property type="entry name" value="nucleoside_deaminase"/>
    <property type="match status" value="1"/>
</dbReference>
<evidence type="ECO:0000259" key="3">
    <source>
        <dbReference type="PROSITE" id="PS51747"/>
    </source>
</evidence>
<keyword evidence="5" id="KW-1185">Reference proteome</keyword>
<dbReference type="PANTHER" id="PTHR11079">
    <property type="entry name" value="CYTOSINE DEAMINASE FAMILY MEMBER"/>
    <property type="match status" value="1"/>
</dbReference>
<reference evidence="4 5" key="1">
    <citation type="submission" date="2020-10" db="EMBL/GenBank/DDBJ databases">
        <title>Mucilaginibacter mali sp. nov., isolated from rhizosphere soil of apple orchard.</title>
        <authorList>
            <person name="Lee J.-S."/>
            <person name="Kim H.S."/>
            <person name="Kim J.-S."/>
        </authorList>
    </citation>
    <scope>NUCLEOTIDE SEQUENCE [LARGE SCALE GENOMIC DNA]</scope>
    <source>
        <strain evidence="4 5">KCTC 23157</strain>
    </source>
</reference>
<dbReference type="InterPro" id="IPR002125">
    <property type="entry name" value="CMP_dCMP_dom"/>
</dbReference>
<name>A0ABR9XKU4_9SPHI</name>
<sequence>MNDHDKFMRMAIDLAENNVVQGQGGPFGAVIVKDGMVIARSANKVVPTNDPTAHAEVSAIRLACQELETFSLEGCVIYTSCEPCPMCLGAIYWARIDHIYYANTKADAAAIGFDDKFIYDELDLPMDQRKLPIIQLMRDEALNAFKLWETSEKKTEY</sequence>
<gene>
    <name evidence="4" type="ORF">IRJ18_15940</name>
</gene>
<accession>A0ABR9XKU4</accession>
<dbReference type="RefSeq" id="WP_194107303.1">
    <property type="nucleotide sequence ID" value="NZ_JADFFM010000002.1"/>
</dbReference>
<dbReference type="Proteomes" id="UP000632774">
    <property type="component" value="Unassembled WGS sequence"/>
</dbReference>
<feature type="domain" description="CMP/dCMP-type deaminase" evidence="3">
    <location>
        <begin position="2"/>
        <end position="131"/>
    </location>
</feature>
<evidence type="ECO:0000256" key="1">
    <source>
        <dbReference type="ARBA" id="ARBA00022723"/>
    </source>
</evidence>